<evidence type="ECO:0000256" key="1">
    <source>
        <dbReference type="ARBA" id="ARBA00004141"/>
    </source>
</evidence>
<dbReference type="Gene3D" id="3.40.50.1000">
    <property type="entry name" value="HAD superfamily/HAD-like"/>
    <property type="match status" value="2"/>
</dbReference>
<dbReference type="Pfam" id="PF00122">
    <property type="entry name" value="E1-E2_ATPase"/>
    <property type="match status" value="1"/>
</dbReference>
<keyword evidence="4 17" id="KW-0812">Transmembrane</keyword>
<dbReference type="InterPro" id="IPR044492">
    <property type="entry name" value="P_typ_ATPase_HD_dom"/>
</dbReference>
<dbReference type="PANTHER" id="PTHR45630">
    <property type="entry name" value="CATION-TRANSPORTING ATPASE-RELATED"/>
    <property type="match status" value="1"/>
</dbReference>
<feature type="transmembrane region" description="Helical" evidence="17">
    <location>
        <begin position="1262"/>
        <end position="1280"/>
    </location>
</feature>
<feature type="transmembrane region" description="Helical" evidence="17">
    <location>
        <begin position="1301"/>
        <end position="1325"/>
    </location>
</feature>
<accession>A0A1R1PMC1</accession>
<evidence type="ECO:0000256" key="12">
    <source>
        <dbReference type="ARBA" id="ARBA00023136"/>
    </source>
</evidence>
<evidence type="ECO:0000256" key="2">
    <source>
        <dbReference type="ARBA" id="ARBA00006000"/>
    </source>
</evidence>
<feature type="signal peptide" evidence="18">
    <location>
        <begin position="1"/>
        <end position="21"/>
    </location>
</feature>
<dbReference type="InterPro" id="IPR000407">
    <property type="entry name" value="GDA1_CD39_NTPase"/>
</dbReference>
<comment type="similarity">
    <text evidence="2">Belongs to the cation transport ATPase (P-type) (TC 3.A.3) family. Type V subfamily.</text>
</comment>
<feature type="transmembrane region" description="Helical" evidence="17">
    <location>
        <begin position="1383"/>
        <end position="1404"/>
    </location>
</feature>
<dbReference type="SUPFAM" id="SSF81653">
    <property type="entry name" value="Calcium ATPase, transduction domain A"/>
    <property type="match status" value="1"/>
</dbReference>
<dbReference type="Pfam" id="PF01150">
    <property type="entry name" value="GDA1_CD39"/>
    <property type="match status" value="1"/>
</dbReference>
<organism evidence="20 21">
    <name type="scientific">Zancudomyces culisetae</name>
    <name type="common">Gut fungus</name>
    <name type="synonym">Smittium culisetae</name>
    <dbReference type="NCBI Taxonomy" id="1213189"/>
    <lineage>
        <taxon>Eukaryota</taxon>
        <taxon>Fungi</taxon>
        <taxon>Fungi incertae sedis</taxon>
        <taxon>Zoopagomycota</taxon>
        <taxon>Kickxellomycotina</taxon>
        <taxon>Harpellomycetes</taxon>
        <taxon>Harpellales</taxon>
        <taxon>Legeriomycetaceae</taxon>
        <taxon>Zancudomyces</taxon>
    </lineage>
</organism>
<dbReference type="GO" id="GO:0016887">
    <property type="term" value="F:ATP hydrolysis activity"/>
    <property type="evidence" value="ECO:0007669"/>
    <property type="project" value="InterPro"/>
</dbReference>
<feature type="transmembrane region" description="Helical" evidence="17">
    <location>
        <begin position="456"/>
        <end position="474"/>
    </location>
</feature>
<feature type="transmembrane region" description="Helical" evidence="17">
    <location>
        <begin position="184"/>
        <end position="205"/>
    </location>
</feature>
<dbReference type="Gene3D" id="3.30.420.150">
    <property type="entry name" value="Exopolyphosphatase. Domain 2"/>
    <property type="match status" value="1"/>
</dbReference>
<dbReference type="GO" id="GO:0017110">
    <property type="term" value="F:nucleoside diphosphate phosphatase activity"/>
    <property type="evidence" value="ECO:0007669"/>
    <property type="project" value="UniProtKB-ARBA"/>
</dbReference>
<evidence type="ECO:0000256" key="4">
    <source>
        <dbReference type="ARBA" id="ARBA00022692"/>
    </source>
</evidence>
<evidence type="ECO:0000313" key="21">
    <source>
        <dbReference type="Proteomes" id="UP000188320"/>
    </source>
</evidence>
<keyword evidence="8 14" id="KW-0067">ATP-binding</keyword>
<dbReference type="SFLD" id="SFLDG00002">
    <property type="entry name" value="C1.7:_P-type_atpase_like"/>
    <property type="match status" value="1"/>
</dbReference>
<dbReference type="InterPro" id="IPR036412">
    <property type="entry name" value="HAD-like_sf"/>
</dbReference>
<name>A0A1R1PMC1_ZANCU</name>
<feature type="binding site" evidence="14">
    <location>
        <begin position="1736"/>
        <end position="1740"/>
    </location>
    <ligand>
        <name>ATP</name>
        <dbReference type="ChEBI" id="CHEBI:30616"/>
    </ligand>
</feature>
<feature type="transmembrane region" description="Helical" evidence="17">
    <location>
        <begin position="1356"/>
        <end position="1376"/>
    </location>
</feature>
<evidence type="ECO:0000256" key="9">
    <source>
        <dbReference type="ARBA" id="ARBA00022842"/>
    </source>
</evidence>
<feature type="domain" description="P-type ATPase A" evidence="19">
    <location>
        <begin position="516"/>
        <end position="604"/>
    </location>
</feature>
<keyword evidence="11 17" id="KW-1133">Transmembrane helix</keyword>
<evidence type="ECO:0000256" key="15">
    <source>
        <dbReference type="RuleBase" id="RU003833"/>
    </source>
</evidence>
<feature type="active site" description="Proton acceptor" evidence="13">
    <location>
        <position position="1668"/>
    </location>
</feature>
<keyword evidence="6 14" id="KW-0547">Nucleotide-binding</keyword>
<dbReference type="PANTHER" id="PTHR45630:SF11">
    <property type="entry name" value="CATION-TRANSPORTING P-TYPE ATPASE N-TERMINAL DOMAIN-CONTAINING PROTEIN"/>
    <property type="match status" value="1"/>
</dbReference>
<dbReference type="InterPro" id="IPR018303">
    <property type="entry name" value="ATPase_P-typ_P_site"/>
</dbReference>
<proteinExistence type="inferred from homology"/>
<evidence type="ECO:0000256" key="5">
    <source>
        <dbReference type="ARBA" id="ARBA00022723"/>
    </source>
</evidence>
<evidence type="ECO:0000256" key="10">
    <source>
        <dbReference type="ARBA" id="ARBA00022967"/>
    </source>
</evidence>
<dbReference type="NCBIfam" id="TIGR01494">
    <property type="entry name" value="ATPase_P-type"/>
    <property type="match status" value="1"/>
</dbReference>
<keyword evidence="10" id="KW-1278">Translocase</keyword>
<evidence type="ECO:0000256" key="6">
    <source>
        <dbReference type="ARBA" id="ARBA00022741"/>
    </source>
</evidence>
<dbReference type="SFLD" id="SFLDF00027">
    <property type="entry name" value="p-type_atpase"/>
    <property type="match status" value="1"/>
</dbReference>
<dbReference type="SUPFAM" id="SSF56784">
    <property type="entry name" value="HAD-like"/>
    <property type="match status" value="1"/>
</dbReference>
<feature type="transmembrane region" description="Helical" evidence="17">
    <location>
        <begin position="1222"/>
        <end position="1242"/>
    </location>
</feature>
<evidence type="ECO:0000256" key="11">
    <source>
        <dbReference type="ARBA" id="ARBA00022989"/>
    </source>
</evidence>
<dbReference type="PROSITE" id="PS00154">
    <property type="entry name" value="ATPASE_E1_E2"/>
    <property type="match status" value="1"/>
</dbReference>
<dbReference type="InterPro" id="IPR023298">
    <property type="entry name" value="ATPase_P-typ_TM_dom_sf"/>
</dbReference>
<dbReference type="InterPro" id="IPR023214">
    <property type="entry name" value="HAD_sf"/>
</dbReference>
<feature type="transmembrane region" description="Helical" evidence="17">
    <location>
        <begin position="715"/>
        <end position="736"/>
    </location>
</feature>
<dbReference type="InterPro" id="IPR008250">
    <property type="entry name" value="ATPase_P-typ_transduc_dom_A_sf"/>
</dbReference>
<dbReference type="SUPFAM" id="SSF81660">
    <property type="entry name" value="Metal cation-transporting ATPase, ATP-binding domain N"/>
    <property type="match status" value="1"/>
</dbReference>
<evidence type="ECO:0000259" key="19">
    <source>
        <dbReference type="Pfam" id="PF00122"/>
    </source>
</evidence>
<dbReference type="GO" id="GO:0140358">
    <property type="term" value="F:P-type transmembrane transporter activity"/>
    <property type="evidence" value="ECO:0007669"/>
    <property type="project" value="InterPro"/>
</dbReference>
<dbReference type="SFLD" id="SFLDS00003">
    <property type="entry name" value="Haloacid_Dehalogenase"/>
    <property type="match status" value="1"/>
</dbReference>
<feature type="transmembrane region" description="Helical" evidence="17">
    <location>
        <begin position="742"/>
        <end position="763"/>
    </location>
</feature>
<feature type="transmembrane region" description="Helical" evidence="17">
    <location>
        <begin position="287"/>
        <end position="308"/>
    </location>
</feature>
<dbReference type="Gene3D" id="3.30.420.40">
    <property type="match status" value="1"/>
</dbReference>
<feature type="transmembrane region" description="Helical" evidence="17">
    <location>
        <begin position="480"/>
        <end position="497"/>
    </location>
</feature>
<dbReference type="Gene3D" id="3.40.1110.10">
    <property type="entry name" value="Calcium-transporting ATPase, cytoplasmic domain N"/>
    <property type="match status" value="1"/>
</dbReference>
<dbReference type="InterPro" id="IPR006544">
    <property type="entry name" value="P-type_TPase_V"/>
</dbReference>
<evidence type="ECO:0000256" key="3">
    <source>
        <dbReference type="ARBA" id="ARBA00009283"/>
    </source>
</evidence>
<dbReference type="GO" id="GO:0046872">
    <property type="term" value="F:metal ion binding"/>
    <property type="evidence" value="ECO:0007669"/>
    <property type="project" value="UniProtKB-KW"/>
</dbReference>
<keyword evidence="21" id="KW-1185">Reference proteome</keyword>
<comment type="subcellular location">
    <subcellularLocation>
        <location evidence="1">Membrane</location>
        <topology evidence="1">Multi-pass membrane protein</topology>
    </subcellularLocation>
</comment>
<evidence type="ECO:0000256" key="13">
    <source>
        <dbReference type="PIRSR" id="PIRSR600407-1"/>
    </source>
</evidence>
<dbReference type="SUPFAM" id="SSF81665">
    <property type="entry name" value="Calcium ATPase, transmembrane domain M"/>
    <property type="match status" value="1"/>
</dbReference>
<dbReference type="Gene3D" id="1.20.1110.10">
    <property type="entry name" value="Calcium-transporting ATPase, transmembrane domain"/>
    <property type="match status" value="2"/>
</dbReference>
<keyword evidence="18" id="KW-0732">Signal</keyword>
<evidence type="ECO:0000256" key="14">
    <source>
        <dbReference type="PIRSR" id="PIRSR600407-2"/>
    </source>
</evidence>
<protein>
    <submittedName>
        <fullName evidence="20">Putative cation-transporting ATPase 13A3</fullName>
    </submittedName>
</protein>
<keyword evidence="7 15" id="KW-0378">Hydrolase</keyword>
<dbReference type="PRINTS" id="PR00119">
    <property type="entry name" value="CATATPASE"/>
</dbReference>
<dbReference type="OrthoDB" id="48943at2759"/>
<comment type="caution">
    <text evidence="20">The sequence shown here is derived from an EMBL/GenBank/DDBJ whole genome shotgun (WGS) entry which is preliminary data.</text>
</comment>
<dbReference type="GO" id="GO:0019829">
    <property type="term" value="F:ATPase-coupled monoatomic cation transmembrane transporter activity"/>
    <property type="evidence" value="ECO:0007669"/>
    <property type="project" value="TreeGrafter"/>
</dbReference>
<keyword evidence="5" id="KW-0479">Metal-binding</keyword>
<comment type="similarity">
    <text evidence="3 15">Belongs to the GDA1/CD39 NTPase family.</text>
</comment>
<dbReference type="EMBL" id="LSSK01000735">
    <property type="protein sequence ID" value="OMH82118.1"/>
    <property type="molecule type" value="Genomic_DNA"/>
</dbReference>
<gene>
    <name evidence="20" type="ORF">AX774_g4415</name>
</gene>
<dbReference type="PROSITE" id="PS01238">
    <property type="entry name" value="GDA1_CD39_NTPASE"/>
    <property type="match status" value="1"/>
</dbReference>
<feature type="compositionally biased region" description="Basic and acidic residues" evidence="16">
    <location>
        <begin position="1694"/>
        <end position="1711"/>
    </location>
</feature>
<dbReference type="InterPro" id="IPR001757">
    <property type="entry name" value="P_typ_ATPase"/>
</dbReference>
<dbReference type="InterPro" id="IPR023299">
    <property type="entry name" value="ATPase_P-typ_cyto_dom_N"/>
</dbReference>
<feature type="region of interest" description="Disordered" evidence="16">
    <location>
        <begin position="1694"/>
        <end position="1718"/>
    </location>
</feature>
<evidence type="ECO:0000313" key="20">
    <source>
        <dbReference type="EMBL" id="OMH82118.1"/>
    </source>
</evidence>
<dbReference type="GO" id="GO:0016020">
    <property type="term" value="C:membrane"/>
    <property type="evidence" value="ECO:0007669"/>
    <property type="project" value="UniProtKB-SubCell"/>
</dbReference>
<evidence type="ECO:0000256" key="16">
    <source>
        <dbReference type="SAM" id="MobiDB-lite"/>
    </source>
</evidence>
<evidence type="ECO:0000256" key="18">
    <source>
        <dbReference type="SAM" id="SignalP"/>
    </source>
</evidence>
<sequence length="2082" mass="232754">MFVTDLLQLSLFFGALGLVKGYPAFNTPNKYDVNGDLCPLLTRQGLACPGLCAKSAELCPKNLNPNLPCEDTGHKRCLDGTCSKDCSGIENPCLCGLGADDVSQQYVACIPATDGVTVVNFDPSIKTQQIELACAKIWNLVDNSTTVDTIGTFIPEWSADNQMNYEFLVCPEVPSPRFTFKEPIYIAIYTCASLFVAVNMFWYPFKKALEKSVKTSKQVYTSVDGFTLKEKKMGLVGYKSNIVGTFSFIYLVVSTLGLVSLLLVNVLDYYGMIDGIQFGLFLSSDTSMAFFIAVWHVCLVWLALLMLVNTKVRNFYRVRCQLKDARFIHIEEESEEIVMTESANKFVLLARTLENKFKDILGLNKSYMTTKVIAEQIEKGNAKPVKYFEHRCERFVLNETGSFSTHNFDLGDSHDVLLKLKDGLTTEEAIKREGYVGSNYVRVEVPSYLKALGSEFASFFYLYQMMCLWVWFYFNYYKMGSVQTLVIIISAVVKSVLKVNSEKRIKQLAEQNGVYKVKRDGVWVELESVHLVPGDIISLESGSQVMVDGAVIKGEVVVDESSLTGEAMPVRKFSLKNDPIAYNKYNSGKIYTVFAGTSVLQCTGSSVYASPAMSVATDIGSVTASKSSSTEKMNGTLNEKNLRRRALNNRQLSESAEKEALFDSDGDAIETDGKLEPQTQVLVLSTRTNTNKGKMVQNILYPTQYSFVFNEQLRIVILILLIWGGAAFGLTIWLMGYNLTSWFYGIFVISQILSPLLPASFVISQSVTAARLRAQKVFCIDLPRIMVAGKVKVFCFDKTGTLTREGLEFSSAQDIAVLSGDSGVPEFGVSHEDLSQLSQISQIGLATCHAVAVVGNTPIGNPVDVEQFRVTEWEILPKTTGSETEESNGVKYLDTLISPIMDNHSEKTNLPRKVVHVVKRFEFEHARQSMSVAVLDPDTNHVHVYVKGSFERLKKISSPSSLPSNYDEVAAKWASEGCYVLAMAHKDLGPVEDFSALNCMSRDELESGVSLNLLLMFRNKLKDDTAEALGELKNGNIRCVMITGDNALTGIYIGRASGMVPQDSQVVLGDMEHVKDSNEPVLVWRKYPSRELVEDIDALLSAERERVEYAENKSVDLVTRRSSKLDLAVTAASFDYLISTDKIRDYLYDIRIFSRMTPDGKVSTVKMFMEKNVTAMCGDGGNDCGALRAAHVGIALSESEASIVSPFSSSNRSIFSCVRLMLQGRAALATSMAAYKFLIMYGETMAWLELFQFYFTVIVPESVWIFIDSLIAVGLLFAITQSKAAKKLSPFRPTARLLDSNTFYSTVGQVIINLIFICFAFFMLFQQSWFRCNEFDSSSIDTALWWLLGDNYEAETLTITLLFQFVNAAGTFNLGYRYRRAWIYNYILVILYFAFLGVLSYIAIADPNPLGCLFRVNCGDPAVLESLGYPVPKFHIFTYNSPIGHNVYPKNYRWVVWGYAVANSVVVFCYEYLVVNGFIGRYFNKVGSDLEFNSKEWWKIPEEYDGNGEAEAKIESEIATNTRYGIVIDSGSSQSRLMVFSWEDIPQVIKQSKPGDKLDRFPELRFGVDGINNSGSYKISPGISTFASADTNLEEHLGPMLEFASNVIPKGKHRQTPLFLFATAGVRLLEQKSQGVLMEKACKYFKENSKFYIADCQQHFRVISGEEEGVYAWVTVNYLKGALASSLKAEKPQSEFSKIQEKQENPEKYNEQDSDSGDEYKFDMDNKTFGVLDMGGASTQIVFRPNTNVSDHGLAHMSWLTFRQLNGNDFTYPLFGTTFLGYGSNEAYRKHTLRLLERAKMTSKDVGLVEDPCLPVGFSVNDEKDPAKFNGGGSLEKCVKLSTEIINRDSECKSNFCIFDGLYFPISNFRDMQFFGISDYWYASNDILKLGEQWDMRLFVEKAKEFCALSWEMQKEKYLNPSIVTEDKLRTQCFKAAWLISILSKGYGMQPGDFSTDDMMTSLTHDPLKHATLYVANDIGMKEVSWTIGVMLMKLLESIPPSPRSLSRGSKPKLVLPSSITSSLQNTTLQTAGAVYPGEHTLIAKSTSSTRSYPFNIHISPYYILVFGASGTTPDQFTIAFV</sequence>
<evidence type="ECO:0000256" key="17">
    <source>
        <dbReference type="SAM" id="Phobius"/>
    </source>
</evidence>
<dbReference type="InterPro" id="IPR059000">
    <property type="entry name" value="ATPase_P-type_domA"/>
</dbReference>
<dbReference type="GO" id="GO:0005524">
    <property type="term" value="F:ATP binding"/>
    <property type="evidence" value="ECO:0007669"/>
    <property type="project" value="UniProtKB-KW"/>
</dbReference>
<evidence type="ECO:0000256" key="8">
    <source>
        <dbReference type="ARBA" id="ARBA00022840"/>
    </source>
</evidence>
<keyword evidence="9" id="KW-0460">Magnesium</keyword>
<dbReference type="Gene3D" id="2.70.150.10">
    <property type="entry name" value="Calcium-transporting ATPase, cytoplasmic transduction domain A"/>
    <property type="match status" value="1"/>
</dbReference>
<feature type="transmembrane region" description="Helical" evidence="17">
    <location>
        <begin position="242"/>
        <end position="267"/>
    </location>
</feature>
<evidence type="ECO:0000256" key="7">
    <source>
        <dbReference type="ARBA" id="ARBA00022801"/>
    </source>
</evidence>
<dbReference type="Proteomes" id="UP000188320">
    <property type="component" value="Unassembled WGS sequence"/>
</dbReference>
<reference evidence="21" key="1">
    <citation type="submission" date="2017-01" db="EMBL/GenBank/DDBJ databases">
        <authorList>
            <person name="Wang Y."/>
            <person name="White M."/>
            <person name="Kvist S."/>
            <person name="Moncalvo J.-M."/>
        </authorList>
    </citation>
    <scope>NUCLEOTIDE SEQUENCE [LARGE SCALE GENOMIC DNA]</scope>
    <source>
        <strain evidence="21">COL-18-3</strain>
    </source>
</reference>
<keyword evidence="12 17" id="KW-0472">Membrane</keyword>
<feature type="chain" id="PRO_5012751532" evidence="18">
    <location>
        <begin position="22"/>
        <end position="2082"/>
    </location>
</feature>